<accession>A0A553HSI8</accession>
<evidence type="ECO:0000313" key="10">
    <source>
        <dbReference type="Proteomes" id="UP000319160"/>
    </source>
</evidence>
<evidence type="ECO:0008006" key="11">
    <source>
        <dbReference type="Google" id="ProtNLM"/>
    </source>
</evidence>
<dbReference type="AlphaFoldDB" id="A0A553HSI8"/>
<evidence type="ECO:0000256" key="8">
    <source>
        <dbReference type="SAM" id="Phobius"/>
    </source>
</evidence>
<dbReference type="PRINTS" id="PR00463">
    <property type="entry name" value="EP450I"/>
</dbReference>
<dbReference type="SUPFAM" id="SSF48264">
    <property type="entry name" value="Cytochrome P450"/>
    <property type="match status" value="1"/>
</dbReference>
<keyword evidence="8" id="KW-0472">Membrane</keyword>
<keyword evidence="3 6" id="KW-0349">Heme</keyword>
<evidence type="ECO:0000256" key="1">
    <source>
        <dbReference type="ARBA" id="ARBA00001971"/>
    </source>
</evidence>
<feature type="binding site" description="axial binding residue" evidence="6">
    <location>
        <position position="523"/>
    </location>
    <ligand>
        <name>heme</name>
        <dbReference type="ChEBI" id="CHEBI:30413"/>
    </ligand>
    <ligandPart>
        <name>Fe</name>
        <dbReference type="ChEBI" id="CHEBI:18248"/>
    </ligandPart>
</feature>
<dbReference type="GO" id="GO:0005506">
    <property type="term" value="F:iron ion binding"/>
    <property type="evidence" value="ECO:0007669"/>
    <property type="project" value="InterPro"/>
</dbReference>
<keyword evidence="8" id="KW-0812">Transmembrane</keyword>
<dbReference type="PROSITE" id="PS00086">
    <property type="entry name" value="CYTOCHROME_P450"/>
    <property type="match status" value="1"/>
</dbReference>
<dbReference type="PANTHER" id="PTHR24305:SF210">
    <property type="entry name" value="CYTOCHROME P450 MONOOXYGENASE ASQL-RELATED"/>
    <property type="match status" value="1"/>
</dbReference>
<dbReference type="GO" id="GO:0020037">
    <property type="term" value="F:heme binding"/>
    <property type="evidence" value="ECO:0007669"/>
    <property type="project" value="InterPro"/>
</dbReference>
<dbReference type="InterPro" id="IPR017972">
    <property type="entry name" value="Cyt_P450_CS"/>
</dbReference>
<dbReference type="STRING" id="2512241.A0A553HSI8"/>
<organism evidence="9 10">
    <name type="scientific">Xylaria flabelliformis</name>
    <dbReference type="NCBI Taxonomy" id="2512241"/>
    <lineage>
        <taxon>Eukaryota</taxon>
        <taxon>Fungi</taxon>
        <taxon>Dikarya</taxon>
        <taxon>Ascomycota</taxon>
        <taxon>Pezizomycotina</taxon>
        <taxon>Sordariomycetes</taxon>
        <taxon>Xylariomycetidae</taxon>
        <taxon>Xylariales</taxon>
        <taxon>Xylariaceae</taxon>
        <taxon>Xylaria</taxon>
    </lineage>
</organism>
<comment type="caution">
    <text evidence="9">The sequence shown here is derived from an EMBL/GenBank/DDBJ whole genome shotgun (WGS) entry which is preliminary data.</text>
</comment>
<dbReference type="EMBL" id="VFLP01000050">
    <property type="protein sequence ID" value="TRX90916.1"/>
    <property type="molecule type" value="Genomic_DNA"/>
</dbReference>
<dbReference type="InterPro" id="IPR001128">
    <property type="entry name" value="Cyt_P450"/>
</dbReference>
<dbReference type="Pfam" id="PF00067">
    <property type="entry name" value="p450"/>
    <property type="match status" value="2"/>
</dbReference>
<dbReference type="CDD" id="cd11058">
    <property type="entry name" value="CYP60B-like"/>
    <property type="match status" value="1"/>
</dbReference>
<evidence type="ECO:0000256" key="7">
    <source>
        <dbReference type="RuleBase" id="RU000461"/>
    </source>
</evidence>
<evidence type="ECO:0000256" key="4">
    <source>
        <dbReference type="ARBA" id="ARBA00022723"/>
    </source>
</evidence>
<dbReference type="InterPro" id="IPR050121">
    <property type="entry name" value="Cytochrome_P450_monoxygenase"/>
</dbReference>
<evidence type="ECO:0000256" key="3">
    <source>
        <dbReference type="ARBA" id="ARBA00022617"/>
    </source>
</evidence>
<dbReference type="PANTHER" id="PTHR24305">
    <property type="entry name" value="CYTOCHROME P450"/>
    <property type="match status" value="1"/>
</dbReference>
<dbReference type="InterPro" id="IPR002401">
    <property type="entry name" value="Cyt_P450_E_grp-I"/>
</dbReference>
<dbReference type="Proteomes" id="UP000319160">
    <property type="component" value="Unassembled WGS sequence"/>
</dbReference>
<dbReference type="Gene3D" id="1.10.630.10">
    <property type="entry name" value="Cytochrome P450"/>
    <property type="match status" value="1"/>
</dbReference>
<dbReference type="GO" id="GO:0016705">
    <property type="term" value="F:oxidoreductase activity, acting on paired donors, with incorporation or reduction of molecular oxygen"/>
    <property type="evidence" value="ECO:0007669"/>
    <property type="project" value="InterPro"/>
</dbReference>
<dbReference type="InterPro" id="IPR036396">
    <property type="entry name" value="Cyt_P450_sf"/>
</dbReference>
<keyword evidence="8" id="KW-1133">Transmembrane helix</keyword>
<proteinExistence type="inferred from homology"/>
<comment type="cofactor">
    <cofactor evidence="1 6">
        <name>heme</name>
        <dbReference type="ChEBI" id="CHEBI:30413"/>
    </cofactor>
</comment>
<protein>
    <recommendedName>
        <fullName evidence="11">Cytochrome P450</fullName>
    </recommendedName>
</protein>
<keyword evidence="7" id="KW-0503">Monooxygenase</keyword>
<gene>
    <name evidence="9" type="ORF">FHL15_008121</name>
</gene>
<dbReference type="GO" id="GO:0004497">
    <property type="term" value="F:monooxygenase activity"/>
    <property type="evidence" value="ECO:0007669"/>
    <property type="project" value="UniProtKB-KW"/>
</dbReference>
<keyword evidence="10" id="KW-1185">Reference proteome</keyword>
<comment type="similarity">
    <text evidence="2 7">Belongs to the cytochrome P450 family.</text>
</comment>
<reference evidence="10" key="1">
    <citation type="submission" date="2019-06" db="EMBL/GenBank/DDBJ databases">
        <title>Draft genome sequence of the griseofulvin-producing fungus Xylaria cubensis strain G536.</title>
        <authorList>
            <person name="Mead M.E."/>
            <person name="Raja H.A."/>
            <person name="Steenwyk J.L."/>
            <person name="Knowles S.L."/>
            <person name="Oberlies N.H."/>
            <person name="Rokas A."/>
        </authorList>
    </citation>
    <scope>NUCLEOTIDE SEQUENCE [LARGE SCALE GENOMIC DNA]</scope>
    <source>
        <strain evidence="10">G536</strain>
    </source>
</reference>
<evidence type="ECO:0000256" key="5">
    <source>
        <dbReference type="ARBA" id="ARBA00023004"/>
    </source>
</evidence>
<evidence type="ECO:0000313" key="9">
    <source>
        <dbReference type="EMBL" id="TRX90916.1"/>
    </source>
</evidence>
<keyword evidence="7" id="KW-0560">Oxidoreductase</keyword>
<name>A0A553HSI8_9PEZI</name>
<keyword evidence="4 6" id="KW-0479">Metal-binding</keyword>
<dbReference type="OrthoDB" id="1470350at2759"/>
<sequence length="588" mass="67041">MDASMHDRLIWRTSTVYPRIPYIFCGGSQEDGKVFRLGNRSELWQFLDRTEPPQRESVTVCNLARVLAMTSTVQETAPPGVATPKIILGLIILYFVSYPIYALYLHPLRDYPGGIFTRISRIPYWIACIQGKQVKFMTEQHRKYGPTVRFAPNDLSYTESQAWRDICLIPKGKKENGKELKFHPLSANGVPNLITEPSPVRHATVRRVFSSAFSEKALKQQEPLFQKYADLMVARGRRKGTVNMAELLNFTTFDIMAEFAFGESLGLLEKDAYSDWVATVFNTLTVLPVVQFIQFYWLPRTLFGLLEPKAVQKMRLDHFNHTVSRVDKRLKDGSTKPDLWNLVEESGVLTSEEVYNNAELFMTAGTETTGQLANYAQTSRSGTANCGIASLLTGTTYYLLKNPDKLNILTDEIRGRFKSNEEMTFESLGKLEYLNACLREGLRVYPSIPTAIPREVADGGNVIMGKWLPGGIRVSVHQTATYRSPANFRNPDEYVPERWLGDPSYKDDIREAHQPFGVGTRNCIGMNTKLIFNFDMRTEVDASWRDQSVFVIWDHFEQRTLGTYDSYMRLYLTSEALVQSRWLATECS</sequence>
<evidence type="ECO:0000256" key="2">
    <source>
        <dbReference type="ARBA" id="ARBA00010617"/>
    </source>
</evidence>
<feature type="transmembrane region" description="Helical" evidence="8">
    <location>
        <begin position="86"/>
        <end position="105"/>
    </location>
</feature>
<evidence type="ECO:0000256" key="6">
    <source>
        <dbReference type="PIRSR" id="PIRSR602401-1"/>
    </source>
</evidence>
<keyword evidence="5 6" id="KW-0408">Iron</keyword>